<dbReference type="GO" id="GO:0000160">
    <property type="term" value="P:phosphorelay signal transduction system"/>
    <property type="evidence" value="ECO:0007669"/>
    <property type="project" value="UniProtKB-KW"/>
</dbReference>
<dbReference type="PANTHER" id="PTHR45339:SF1">
    <property type="entry name" value="HYBRID SIGNAL TRANSDUCTION HISTIDINE KINASE J"/>
    <property type="match status" value="1"/>
</dbReference>
<dbReference type="Pfam" id="PF00072">
    <property type="entry name" value="Response_reg"/>
    <property type="match status" value="1"/>
</dbReference>
<organism evidence="5 6">
    <name type="scientific">Formivibrio citricus</name>
    <dbReference type="NCBI Taxonomy" id="83765"/>
    <lineage>
        <taxon>Bacteria</taxon>
        <taxon>Pseudomonadati</taxon>
        <taxon>Pseudomonadota</taxon>
        <taxon>Betaproteobacteria</taxon>
        <taxon>Neisseriales</taxon>
        <taxon>Chitinibacteraceae</taxon>
        <taxon>Formivibrio</taxon>
    </lineage>
</organism>
<evidence type="ECO:0000259" key="4">
    <source>
        <dbReference type="PROSITE" id="PS50110"/>
    </source>
</evidence>
<evidence type="ECO:0000256" key="1">
    <source>
        <dbReference type="ARBA" id="ARBA00022553"/>
    </source>
</evidence>
<protein>
    <submittedName>
        <fullName evidence="5">Response regulator receiver domain-containing protein</fullName>
    </submittedName>
</protein>
<dbReference type="RefSeq" id="WP_091192434.1">
    <property type="nucleotide sequence ID" value="NZ_FOVE01000006.1"/>
</dbReference>
<proteinExistence type="predicted"/>
<feature type="domain" description="Response regulatory" evidence="4">
    <location>
        <begin position="3"/>
        <end position="117"/>
    </location>
</feature>
<dbReference type="PROSITE" id="PS50110">
    <property type="entry name" value="RESPONSE_REGULATORY"/>
    <property type="match status" value="1"/>
</dbReference>
<dbReference type="OrthoDB" id="9179585at2"/>
<dbReference type="AlphaFoldDB" id="A0A1I4XTK7"/>
<accession>A0A1I4XTK7</accession>
<sequence>MRRILVVDDNDINRKLAAAFLKRRGWHIAEAASGEKALEMLAAEPFDYVLLDIGMPGIDGCEVCRRIRKAGYAGLARVVAYTAHAMESEKQAIMEAGFDDIVIKPVTMEGLNAMFPD</sequence>
<dbReference type="PANTHER" id="PTHR45339">
    <property type="entry name" value="HYBRID SIGNAL TRANSDUCTION HISTIDINE KINASE J"/>
    <property type="match status" value="1"/>
</dbReference>
<dbReference type="InterPro" id="IPR011006">
    <property type="entry name" value="CheY-like_superfamily"/>
</dbReference>
<gene>
    <name evidence="5" type="ORF">SAMN05660284_01085</name>
</gene>
<dbReference type="SMART" id="SM00448">
    <property type="entry name" value="REC"/>
    <property type="match status" value="1"/>
</dbReference>
<evidence type="ECO:0000256" key="3">
    <source>
        <dbReference type="PROSITE-ProRule" id="PRU00169"/>
    </source>
</evidence>
<dbReference type="InterPro" id="IPR001789">
    <property type="entry name" value="Sig_transdc_resp-reg_receiver"/>
</dbReference>
<dbReference type="Gene3D" id="3.40.50.2300">
    <property type="match status" value="1"/>
</dbReference>
<dbReference type="Proteomes" id="UP000242869">
    <property type="component" value="Unassembled WGS sequence"/>
</dbReference>
<dbReference type="SUPFAM" id="SSF52172">
    <property type="entry name" value="CheY-like"/>
    <property type="match status" value="1"/>
</dbReference>
<dbReference type="EMBL" id="FOVE01000006">
    <property type="protein sequence ID" value="SFN28733.1"/>
    <property type="molecule type" value="Genomic_DNA"/>
</dbReference>
<evidence type="ECO:0000313" key="6">
    <source>
        <dbReference type="Proteomes" id="UP000242869"/>
    </source>
</evidence>
<feature type="modified residue" description="4-aspartylphosphate" evidence="3">
    <location>
        <position position="52"/>
    </location>
</feature>
<evidence type="ECO:0000313" key="5">
    <source>
        <dbReference type="EMBL" id="SFN28733.1"/>
    </source>
</evidence>
<keyword evidence="2" id="KW-0902">Two-component regulatory system</keyword>
<reference evidence="6" key="1">
    <citation type="submission" date="2016-10" db="EMBL/GenBank/DDBJ databases">
        <authorList>
            <person name="Varghese N."/>
            <person name="Submissions S."/>
        </authorList>
    </citation>
    <scope>NUCLEOTIDE SEQUENCE [LARGE SCALE GENOMIC DNA]</scope>
    <source>
        <strain evidence="6">DSM 6150</strain>
    </source>
</reference>
<name>A0A1I4XTK7_9NEIS</name>
<keyword evidence="1 3" id="KW-0597">Phosphoprotein</keyword>
<evidence type="ECO:0000256" key="2">
    <source>
        <dbReference type="ARBA" id="ARBA00023012"/>
    </source>
</evidence>
<dbReference type="CDD" id="cd17546">
    <property type="entry name" value="REC_hyHK_CKI1_RcsC-like"/>
    <property type="match status" value="1"/>
</dbReference>
<dbReference type="STRING" id="83765.SAMN05660284_01085"/>
<keyword evidence="6" id="KW-1185">Reference proteome</keyword>